<dbReference type="InterPro" id="IPR002048">
    <property type="entry name" value="EF_hand_dom"/>
</dbReference>
<feature type="domain" description="EF-hand" evidence="3">
    <location>
        <begin position="86"/>
        <end position="121"/>
    </location>
</feature>
<feature type="domain" description="EF-hand" evidence="3">
    <location>
        <begin position="1"/>
        <end position="31"/>
    </location>
</feature>
<evidence type="ECO:0000259" key="3">
    <source>
        <dbReference type="PROSITE" id="PS50222"/>
    </source>
</evidence>
<name>A0A6B2LFD4_9EUKA</name>
<dbReference type="Gene3D" id="1.10.238.10">
    <property type="entry name" value="EF-hand"/>
    <property type="match status" value="3"/>
</dbReference>
<dbReference type="InterPro" id="IPR050145">
    <property type="entry name" value="Centrin_CML-like"/>
</dbReference>
<dbReference type="CDD" id="cd00051">
    <property type="entry name" value="EFh"/>
    <property type="match status" value="2"/>
</dbReference>
<dbReference type="PROSITE" id="PS00018">
    <property type="entry name" value="EF_HAND_1"/>
    <property type="match status" value="6"/>
</dbReference>
<dbReference type="InterPro" id="IPR011992">
    <property type="entry name" value="EF-hand-dom_pair"/>
</dbReference>
<evidence type="ECO:0000256" key="1">
    <source>
        <dbReference type="ARBA" id="ARBA00022737"/>
    </source>
</evidence>
<dbReference type="AlphaFoldDB" id="A0A6B2LFD4"/>
<dbReference type="GO" id="GO:0005509">
    <property type="term" value="F:calcium ion binding"/>
    <property type="evidence" value="ECO:0007669"/>
    <property type="project" value="InterPro"/>
</dbReference>
<dbReference type="InterPro" id="IPR018247">
    <property type="entry name" value="EF_Hand_1_Ca_BS"/>
</dbReference>
<reference evidence="4" key="1">
    <citation type="journal article" date="2020" name="J. Eukaryot. Microbiol.">
        <title>De novo Sequencing, Assembly and Annotation of the Transcriptome for the Free-Living Testate Amoeba Arcella intermedia.</title>
        <authorList>
            <person name="Ribeiro G.M."/>
            <person name="Porfirio-Sousa A.L."/>
            <person name="Maurer-Alcala X.X."/>
            <person name="Katz L.A."/>
            <person name="Lahr D.J.G."/>
        </authorList>
    </citation>
    <scope>NUCLEOTIDE SEQUENCE</scope>
</reference>
<dbReference type="SMART" id="SM00054">
    <property type="entry name" value="EFh"/>
    <property type="match status" value="6"/>
</dbReference>
<evidence type="ECO:0000313" key="4">
    <source>
        <dbReference type="EMBL" id="NDV35600.1"/>
    </source>
</evidence>
<dbReference type="SUPFAM" id="SSF47473">
    <property type="entry name" value="EF-hand"/>
    <property type="match status" value="2"/>
</dbReference>
<protein>
    <recommendedName>
        <fullName evidence="3">EF-hand domain-containing protein</fullName>
    </recommendedName>
</protein>
<dbReference type="Pfam" id="PF13499">
    <property type="entry name" value="EF-hand_7"/>
    <property type="match status" value="3"/>
</dbReference>
<evidence type="ECO:0000256" key="2">
    <source>
        <dbReference type="ARBA" id="ARBA00022837"/>
    </source>
</evidence>
<proteinExistence type="predicted"/>
<sequence length="251" mass="28967">MRKIFEHLDLNKDGAISKEELRIGLLEIDNENFQELDVEVFMSCSDTNNDGFIDYNEFIQNLVGLLLQYDPQNTSWTNLALKWEKFTQVKLKEVFDHLDVDKNGTIDKAELGEALGQLGGKPVTSEELESIWSEADVNHDGTLDYTEFTGRVSAILVDFQRRLSTAREKWKDNDEEKFREVFKRMDKDNSGSISKEEFMEAMKEIDPTSYVEEDVEILFDCADIDESGQVDFEEFIQNLVGLVKQYKACKV</sequence>
<dbReference type="PANTHER" id="PTHR23050">
    <property type="entry name" value="CALCIUM BINDING PROTEIN"/>
    <property type="match status" value="1"/>
</dbReference>
<feature type="domain" description="EF-hand" evidence="3">
    <location>
        <begin position="33"/>
        <end position="68"/>
    </location>
</feature>
<organism evidence="4">
    <name type="scientific">Arcella intermedia</name>
    <dbReference type="NCBI Taxonomy" id="1963864"/>
    <lineage>
        <taxon>Eukaryota</taxon>
        <taxon>Amoebozoa</taxon>
        <taxon>Tubulinea</taxon>
        <taxon>Elardia</taxon>
        <taxon>Arcellinida</taxon>
        <taxon>Sphaerothecina</taxon>
        <taxon>Arcellidae</taxon>
        <taxon>Arcella</taxon>
    </lineage>
</organism>
<feature type="domain" description="EF-hand" evidence="3">
    <location>
        <begin position="210"/>
        <end position="245"/>
    </location>
</feature>
<dbReference type="PROSITE" id="PS50222">
    <property type="entry name" value="EF_HAND_2"/>
    <property type="match status" value="6"/>
</dbReference>
<dbReference type="GO" id="GO:0043226">
    <property type="term" value="C:organelle"/>
    <property type="evidence" value="ECO:0007669"/>
    <property type="project" value="UniProtKB-ARBA"/>
</dbReference>
<dbReference type="FunFam" id="1.10.238.10:FF:000178">
    <property type="entry name" value="Calmodulin-2 A"/>
    <property type="match status" value="1"/>
</dbReference>
<feature type="domain" description="EF-hand" evidence="3">
    <location>
        <begin position="123"/>
        <end position="158"/>
    </location>
</feature>
<feature type="domain" description="EF-hand" evidence="3">
    <location>
        <begin position="173"/>
        <end position="208"/>
    </location>
</feature>
<keyword evidence="1" id="KW-0677">Repeat</keyword>
<accession>A0A6B2LFD4</accession>
<dbReference type="EMBL" id="GIBP01006631">
    <property type="protein sequence ID" value="NDV35600.1"/>
    <property type="molecule type" value="Transcribed_RNA"/>
</dbReference>
<keyword evidence="2" id="KW-0106">Calcium</keyword>